<keyword evidence="2" id="KW-1185">Reference proteome</keyword>
<evidence type="ECO:0000313" key="1">
    <source>
        <dbReference type="EMBL" id="MBG6134770.1"/>
    </source>
</evidence>
<sequence length="199" mass="21398">MTPDRLRAALVAVPDRDWLVRALIRVAAEPGTVVGYYSVARRRCGHVDLPDAPGWTADTAARVLLLTVLPARGRKLAEVVEQLYQFGDATEKHAVLRALPMLDLGPAAVPVLHEAVGSHDPRLLAAAMGPYSEHLDDTAWREAVLTCVLEGVPLAAIHHLDRRADDALADALAGYAAKCRAAGHPVSPDVTALLHRRGR</sequence>
<evidence type="ECO:0000313" key="2">
    <source>
        <dbReference type="Proteomes" id="UP000622552"/>
    </source>
</evidence>
<proteinExistence type="predicted"/>
<dbReference type="EMBL" id="JADOUF010000001">
    <property type="protein sequence ID" value="MBG6134770.1"/>
    <property type="molecule type" value="Genomic_DNA"/>
</dbReference>
<dbReference type="NCBIfam" id="NF035938">
    <property type="entry name" value="EboA_domain"/>
    <property type="match status" value="1"/>
</dbReference>
<accession>A0A8J7G893</accession>
<comment type="caution">
    <text evidence="1">The sequence shown here is derived from an EMBL/GenBank/DDBJ whole genome shotgun (WGS) entry which is preliminary data.</text>
</comment>
<reference evidence="1" key="1">
    <citation type="submission" date="2020-11" db="EMBL/GenBank/DDBJ databases">
        <title>Sequencing the genomes of 1000 actinobacteria strains.</title>
        <authorList>
            <person name="Klenk H.-P."/>
        </authorList>
    </citation>
    <scope>NUCLEOTIDE SEQUENCE</scope>
    <source>
        <strain evidence="1">DSM 45356</strain>
    </source>
</reference>
<dbReference type="InterPro" id="IPR047715">
    <property type="entry name" value="EboA_dom"/>
</dbReference>
<name>A0A8J7G893_9ACTN</name>
<dbReference type="Proteomes" id="UP000622552">
    <property type="component" value="Unassembled WGS sequence"/>
</dbReference>
<gene>
    <name evidence="1" type="ORF">IW245_000964</name>
</gene>
<evidence type="ECO:0008006" key="3">
    <source>
        <dbReference type="Google" id="ProtNLM"/>
    </source>
</evidence>
<organism evidence="1 2">
    <name type="scientific">Longispora fulva</name>
    <dbReference type="NCBI Taxonomy" id="619741"/>
    <lineage>
        <taxon>Bacteria</taxon>
        <taxon>Bacillati</taxon>
        <taxon>Actinomycetota</taxon>
        <taxon>Actinomycetes</taxon>
        <taxon>Micromonosporales</taxon>
        <taxon>Micromonosporaceae</taxon>
        <taxon>Longispora</taxon>
    </lineage>
</organism>
<dbReference type="RefSeq" id="WP_197001963.1">
    <property type="nucleotide sequence ID" value="NZ_BONS01000023.1"/>
</dbReference>
<protein>
    <recommendedName>
        <fullName evidence="3">Sugar phosphate isomerase</fullName>
    </recommendedName>
</protein>
<dbReference type="AlphaFoldDB" id="A0A8J7G893"/>